<dbReference type="NCBIfam" id="NF038353">
    <property type="entry name" value="FxLYD_dom"/>
    <property type="match status" value="1"/>
</dbReference>
<protein>
    <recommendedName>
        <fullName evidence="5">DUF3426 domain-containing protein</fullName>
    </recommendedName>
</protein>
<gene>
    <name evidence="3" type="ORF">SAMN04489746_0644</name>
</gene>
<comment type="caution">
    <text evidence="3">The sequence shown here is derived from an EMBL/GenBank/DDBJ whole genome shotgun (WGS) entry which is preliminary data.</text>
</comment>
<keyword evidence="2" id="KW-0472">Membrane</keyword>
<evidence type="ECO:0000256" key="1">
    <source>
        <dbReference type="SAM" id="MobiDB-lite"/>
    </source>
</evidence>
<evidence type="ECO:0008006" key="5">
    <source>
        <dbReference type="Google" id="ProtNLM"/>
    </source>
</evidence>
<dbReference type="AlphaFoldDB" id="A0AB38A5Y2"/>
<keyword evidence="2" id="KW-0812">Transmembrane</keyword>
<dbReference type="RefSeq" id="WP_002563256.1">
    <property type="nucleotide sequence ID" value="NZ_CALJSN010000006.1"/>
</dbReference>
<sequence>MADEKKKSGKLKFIVIVVVAIVAIGAIVGGQGNKSSDAGNTSSEQAATTQAQTEQKEKYSISDETVTSDSYSWKMSGILTNNTDSEAHYVQVSYVLYDKDGNQIGTALANTNNLKGGGTWKFEAVGFGIKPDEVDHYEIGDVAGF</sequence>
<feature type="transmembrane region" description="Helical" evidence="2">
    <location>
        <begin position="12"/>
        <end position="30"/>
    </location>
</feature>
<dbReference type="Proteomes" id="UP000183687">
    <property type="component" value="Unassembled WGS sequence"/>
</dbReference>
<accession>A0AB38A5Y2</accession>
<proteinExistence type="predicted"/>
<evidence type="ECO:0000313" key="4">
    <source>
        <dbReference type="Proteomes" id="UP000183687"/>
    </source>
</evidence>
<keyword evidence="2" id="KW-1133">Transmembrane helix</keyword>
<organism evidence="3 4">
    <name type="scientific">Atopobium minutum</name>
    <dbReference type="NCBI Taxonomy" id="1381"/>
    <lineage>
        <taxon>Bacteria</taxon>
        <taxon>Bacillati</taxon>
        <taxon>Actinomycetota</taxon>
        <taxon>Coriobacteriia</taxon>
        <taxon>Coriobacteriales</taxon>
        <taxon>Atopobiaceae</taxon>
        <taxon>Atopobium</taxon>
    </lineage>
</organism>
<dbReference type="EMBL" id="FNSH01000001">
    <property type="protein sequence ID" value="SEB57603.1"/>
    <property type="molecule type" value="Genomic_DNA"/>
</dbReference>
<reference evidence="3 4" key="1">
    <citation type="submission" date="2016-10" db="EMBL/GenBank/DDBJ databases">
        <authorList>
            <person name="Varghese N."/>
            <person name="Submissions S."/>
        </authorList>
    </citation>
    <scope>NUCLEOTIDE SEQUENCE [LARGE SCALE GENOMIC DNA]</scope>
    <source>
        <strain evidence="3 4">DSM 20586</strain>
    </source>
</reference>
<dbReference type="InterPro" id="IPR047676">
    <property type="entry name" value="FxLYD_dom"/>
</dbReference>
<evidence type="ECO:0000313" key="3">
    <source>
        <dbReference type="EMBL" id="SEB57603.1"/>
    </source>
</evidence>
<evidence type="ECO:0000256" key="2">
    <source>
        <dbReference type="SAM" id="Phobius"/>
    </source>
</evidence>
<feature type="region of interest" description="Disordered" evidence="1">
    <location>
        <begin position="33"/>
        <end position="62"/>
    </location>
</feature>
<name>A0AB38A5Y2_9ACTN</name>
<feature type="compositionally biased region" description="Low complexity" evidence="1">
    <location>
        <begin position="41"/>
        <end position="53"/>
    </location>
</feature>